<dbReference type="AlphaFoldDB" id="A0A2U2EHJ7"/>
<evidence type="ECO:0000313" key="9">
    <source>
        <dbReference type="EMBL" id="RHL27131.1"/>
    </source>
</evidence>
<proteinExistence type="predicted"/>
<dbReference type="Proteomes" id="UP001197741">
    <property type="component" value="Unassembled WGS sequence"/>
</dbReference>
<sequence>MCDVKKYYNIYDELKKLKPEDTLQLVMEAENDEEKQFFEMLGNYLLQEKQNKVIERNLF</sequence>
<evidence type="ECO:0000313" key="8">
    <source>
        <dbReference type="EMBL" id="RHI23809.1"/>
    </source>
</evidence>
<gene>
    <name evidence="9" type="ORF">DW028_12170</name>
    <name evidence="8" type="ORF">DW172_06695</name>
    <name evidence="7" type="ORF">DW703_08660</name>
    <name evidence="6" type="ORF">DW912_05200</name>
    <name evidence="5" type="ORF">DXD13_12655</name>
    <name evidence="4" type="ORF">DXD95_12495</name>
    <name evidence="3" type="ORF">LD38_06510</name>
    <name evidence="1" type="ORF">LIZ82_10750</name>
    <name evidence="2" type="ORF">PNE45_07765</name>
</gene>
<dbReference type="Proteomes" id="UP000261052">
    <property type="component" value="Unassembled WGS sequence"/>
</dbReference>
<evidence type="ECO:0000313" key="5">
    <source>
        <dbReference type="EMBL" id="RGK41284.1"/>
    </source>
</evidence>
<dbReference type="EMBL" id="JAJCJQ010000017">
    <property type="protein sequence ID" value="MCB6961361.1"/>
    <property type="molecule type" value="Genomic_DNA"/>
</dbReference>
<reference evidence="11 12" key="2">
    <citation type="submission" date="2018-08" db="EMBL/GenBank/DDBJ databases">
        <title>A genome reference for cultivated species of the human gut microbiota.</title>
        <authorList>
            <person name="Zou Y."/>
            <person name="Xue W."/>
            <person name="Luo G."/>
        </authorList>
    </citation>
    <scope>NUCLEOTIDE SEQUENCE [LARGE SCALE GENOMIC DNA]</scope>
    <source>
        <strain evidence="9 13">AF38-24</strain>
        <strain evidence="8 15">AM16-11</strain>
        <strain evidence="7 14">AM26-2LB</strain>
        <strain evidence="6 16">AM42-17AT</strain>
        <strain evidence="5 12">TF11-15AC</strain>
        <strain evidence="4 11">TM10-3</strain>
    </source>
</reference>
<dbReference type="EMBL" id="JRFS01000013">
    <property type="protein sequence ID" value="PWE83996.1"/>
    <property type="molecule type" value="Genomic_DNA"/>
</dbReference>
<protein>
    <submittedName>
        <fullName evidence="3">Uncharacterized protein</fullName>
    </submittedName>
</protein>
<dbReference type="EMBL" id="QRON01000009">
    <property type="protein sequence ID" value="RHL27131.1"/>
    <property type="molecule type" value="Genomic_DNA"/>
</dbReference>
<evidence type="ECO:0000313" key="3">
    <source>
        <dbReference type="EMBL" id="PWE83996.1"/>
    </source>
</evidence>
<reference evidence="2" key="4">
    <citation type="submission" date="2023-01" db="EMBL/GenBank/DDBJ databases">
        <title>Human gut microbiome strain richness.</title>
        <authorList>
            <person name="Chen-Liaw A."/>
        </authorList>
    </citation>
    <scope>NUCLEOTIDE SEQUENCE</scope>
    <source>
        <strain evidence="2">1001283st1_D2_1001283B150209_150212</strain>
    </source>
</reference>
<evidence type="ECO:0000313" key="1">
    <source>
        <dbReference type="EMBL" id="MCB6961361.1"/>
    </source>
</evidence>
<dbReference type="EMBL" id="QSFZ01000004">
    <property type="protein sequence ID" value="RHA93065.1"/>
    <property type="molecule type" value="Genomic_DNA"/>
</dbReference>
<evidence type="ECO:0000313" key="4">
    <source>
        <dbReference type="EMBL" id="RGI66065.1"/>
    </source>
</evidence>
<evidence type="ECO:0000313" key="12">
    <source>
        <dbReference type="Proteomes" id="UP000261052"/>
    </source>
</evidence>
<dbReference type="EMBL" id="JAQLYE010000011">
    <property type="protein sequence ID" value="MDB8017927.1"/>
    <property type="molecule type" value="Genomic_DNA"/>
</dbReference>
<evidence type="ECO:0000313" key="11">
    <source>
        <dbReference type="Proteomes" id="UP000260642"/>
    </source>
</evidence>
<dbReference type="Proteomes" id="UP000283297">
    <property type="component" value="Unassembled WGS sequence"/>
</dbReference>
<dbReference type="EMBL" id="QRKN01000003">
    <property type="protein sequence ID" value="RHI23809.1"/>
    <property type="molecule type" value="Genomic_DNA"/>
</dbReference>
<evidence type="ECO:0000313" key="16">
    <source>
        <dbReference type="Proteomes" id="UP000286220"/>
    </source>
</evidence>
<dbReference type="Proteomes" id="UP000260642">
    <property type="component" value="Unassembled WGS sequence"/>
</dbReference>
<dbReference type="Proteomes" id="UP000286220">
    <property type="component" value="Unassembled WGS sequence"/>
</dbReference>
<evidence type="ECO:0000313" key="2">
    <source>
        <dbReference type="EMBL" id="MDB8017927.1"/>
    </source>
</evidence>
<evidence type="ECO:0000313" key="6">
    <source>
        <dbReference type="EMBL" id="RHA93065.1"/>
    </source>
</evidence>
<evidence type="ECO:0000313" key="10">
    <source>
        <dbReference type="Proteomes" id="UP000245905"/>
    </source>
</evidence>
<name>A0A2U2EHJ7_9FIRM</name>
<dbReference type="EMBL" id="QSQP01000017">
    <property type="protein sequence ID" value="RGK41284.1"/>
    <property type="molecule type" value="Genomic_DNA"/>
</dbReference>
<evidence type="ECO:0000313" key="7">
    <source>
        <dbReference type="EMBL" id="RHF03826.1"/>
    </source>
</evidence>
<organism evidence="3 10">
    <name type="scientific">Agathobacter rectalis</name>
    <dbReference type="NCBI Taxonomy" id="39491"/>
    <lineage>
        <taxon>Bacteria</taxon>
        <taxon>Bacillati</taxon>
        <taxon>Bacillota</taxon>
        <taxon>Clostridia</taxon>
        <taxon>Lachnospirales</taxon>
        <taxon>Lachnospiraceae</taxon>
        <taxon>Agathobacter</taxon>
    </lineage>
</organism>
<evidence type="ECO:0000313" key="15">
    <source>
        <dbReference type="Proteomes" id="UP000285865"/>
    </source>
</evidence>
<dbReference type="RefSeq" id="WP_109257669.1">
    <property type="nucleotide sequence ID" value="NZ_DAWDNE010000014.1"/>
</dbReference>
<accession>A0A2U2EHJ7</accession>
<dbReference type="EMBL" id="QSKY01000011">
    <property type="protein sequence ID" value="RHF03826.1"/>
    <property type="molecule type" value="Genomic_DNA"/>
</dbReference>
<reference evidence="3 10" key="1">
    <citation type="submission" date="2014-09" db="EMBL/GenBank/DDBJ databases">
        <title>Butyrate-producing bacteria isolated from human gut.</title>
        <authorList>
            <person name="Zhang Q."/>
            <person name="Zhao L."/>
        </authorList>
    </citation>
    <scope>NUCLEOTIDE SEQUENCE [LARGE SCALE GENOMIC DNA]</scope>
    <source>
        <strain evidence="3 10">R22</strain>
    </source>
</reference>
<comment type="caution">
    <text evidence="3">The sequence shown here is derived from an EMBL/GenBank/DDBJ whole genome shotgun (WGS) entry which is preliminary data.</text>
</comment>
<evidence type="ECO:0000313" key="14">
    <source>
        <dbReference type="Proteomes" id="UP000283501"/>
    </source>
</evidence>
<evidence type="ECO:0000313" key="13">
    <source>
        <dbReference type="Proteomes" id="UP000283297"/>
    </source>
</evidence>
<dbReference type="Proteomes" id="UP000285865">
    <property type="component" value="Unassembled WGS sequence"/>
</dbReference>
<dbReference type="Proteomes" id="UP000283501">
    <property type="component" value="Unassembled WGS sequence"/>
</dbReference>
<dbReference type="Proteomes" id="UP001212823">
    <property type="component" value="Unassembled WGS sequence"/>
</dbReference>
<dbReference type="Proteomes" id="UP000245905">
    <property type="component" value="Unassembled WGS sequence"/>
</dbReference>
<reference evidence="1" key="3">
    <citation type="submission" date="2021-10" db="EMBL/GenBank/DDBJ databases">
        <title>Collection of gut derived symbiotic bacterial strains cultured from healthy donors.</title>
        <authorList>
            <person name="Lin H."/>
            <person name="Littmann E."/>
            <person name="Kohout C."/>
            <person name="Pamer E.G."/>
        </authorList>
    </citation>
    <scope>NUCLEOTIDE SEQUENCE</scope>
    <source>
        <strain evidence="1">DFI.7.28A</strain>
    </source>
</reference>
<dbReference type="EMBL" id="QSOB01000022">
    <property type="protein sequence ID" value="RGI66065.1"/>
    <property type="molecule type" value="Genomic_DNA"/>
</dbReference>